<name>A0A7J7M4E5_9MAGN</name>
<evidence type="ECO:0000313" key="3">
    <source>
        <dbReference type="Proteomes" id="UP000541444"/>
    </source>
</evidence>
<dbReference type="AlphaFoldDB" id="A0A7J7M4E5"/>
<protein>
    <recommendedName>
        <fullName evidence="1">F-box protein At3g26010-like beta-propeller domain-containing protein</fullName>
    </recommendedName>
</protein>
<dbReference type="InterPro" id="IPR056592">
    <property type="entry name" value="Beta-prop_At3g26010-like"/>
</dbReference>
<dbReference type="PANTHER" id="PTHR35546:SF130">
    <property type="entry name" value="EXPRESSED PROTEIN"/>
    <property type="match status" value="1"/>
</dbReference>
<evidence type="ECO:0000259" key="1">
    <source>
        <dbReference type="Pfam" id="PF24750"/>
    </source>
</evidence>
<gene>
    <name evidence="2" type="ORF">GIB67_017423</name>
</gene>
<dbReference type="PANTHER" id="PTHR35546">
    <property type="entry name" value="F-BOX PROTEIN INTERACTION DOMAIN PROTEIN-RELATED"/>
    <property type="match status" value="1"/>
</dbReference>
<evidence type="ECO:0000313" key="2">
    <source>
        <dbReference type="EMBL" id="KAF6149690.1"/>
    </source>
</evidence>
<proteinExistence type="predicted"/>
<reference evidence="2 3" key="1">
    <citation type="journal article" date="2020" name="IScience">
        <title>Genome Sequencing of the Endangered Kingdonia uniflora (Circaeasteraceae, Ranunculales) Reveals Potential Mechanisms of Evolutionary Specialization.</title>
        <authorList>
            <person name="Sun Y."/>
            <person name="Deng T."/>
            <person name="Zhang A."/>
            <person name="Moore M.J."/>
            <person name="Landis J.B."/>
            <person name="Lin N."/>
            <person name="Zhang H."/>
            <person name="Zhang X."/>
            <person name="Huang J."/>
            <person name="Zhang X."/>
            <person name="Sun H."/>
            <person name="Wang H."/>
        </authorList>
    </citation>
    <scope>NUCLEOTIDE SEQUENCE [LARGE SCALE GENOMIC DNA]</scope>
    <source>
        <strain evidence="2">TB1705</strain>
        <tissue evidence="2">Leaf</tissue>
    </source>
</reference>
<organism evidence="2 3">
    <name type="scientific">Kingdonia uniflora</name>
    <dbReference type="NCBI Taxonomy" id="39325"/>
    <lineage>
        <taxon>Eukaryota</taxon>
        <taxon>Viridiplantae</taxon>
        <taxon>Streptophyta</taxon>
        <taxon>Embryophyta</taxon>
        <taxon>Tracheophyta</taxon>
        <taxon>Spermatophyta</taxon>
        <taxon>Magnoliopsida</taxon>
        <taxon>Ranunculales</taxon>
        <taxon>Circaeasteraceae</taxon>
        <taxon>Kingdonia</taxon>
    </lineage>
</organism>
<accession>A0A7J7M4E5</accession>
<dbReference type="EMBL" id="JACGCM010001782">
    <property type="protein sequence ID" value="KAF6149690.1"/>
    <property type="molecule type" value="Genomic_DNA"/>
</dbReference>
<dbReference type="InterPro" id="IPR017451">
    <property type="entry name" value="F-box-assoc_interact_dom"/>
</dbReference>
<comment type="caution">
    <text evidence="2">The sequence shown here is derived from an EMBL/GenBank/DDBJ whole genome shotgun (WGS) entry which is preliminary data.</text>
</comment>
<dbReference type="InterPro" id="IPR055290">
    <property type="entry name" value="At3g26010-like"/>
</dbReference>
<dbReference type="Proteomes" id="UP000541444">
    <property type="component" value="Unassembled WGS sequence"/>
</dbReference>
<dbReference type="NCBIfam" id="TIGR01640">
    <property type="entry name" value="F_box_assoc_1"/>
    <property type="match status" value="1"/>
</dbReference>
<keyword evidence="3" id="KW-1185">Reference proteome</keyword>
<dbReference type="Pfam" id="PF24750">
    <property type="entry name" value="b-prop_At3g26010-like"/>
    <property type="match status" value="1"/>
</dbReference>
<feature type="domain" description="F-box protein At3g26010-like beta-propeller" evidence="1">
    <location>
        <begin position="45"/>
        <end position="164"/>
    </location>
</feature>
<dbReference type="OrthoDB" id="1893819at2759"/>
<sequence>MSLEASSTIMYRGINGLVFFSRANQGLINIPEPRLNFIGRYPDLAASTNGIICCISMPVMKFTFQLCNPVSKDLVAISNPNRRLNIGLVFDPLNSPSHYMVVCPHTISGFMSSCDETFSQVYGFEVFSSRTGLWRESNAAVRIFNHSYPMKRSVFAGGKLYWRMPVDILWFDHKIDYAGHLRSPVKEKGEMRSHVEIGECRGELSYTTITNTDIEIWIVKAKKEFEFDWVKKYNIRLADILEKSEGLVIRRDEMRPLPFEWEGMVLFLVKAKRNGYIYTYYVKTGELKLFYKPEEMKVVPYFSYRSSLAPLPKLCG</sequence>